<dbReference type="EMBL" id="JAQOUE010000001">
    <property type="protein sequence ID" value="MDT7042386.1"/>
    <property type="molecule type" value="Genomic_DNA"/>
</dbReference>
<sequence length="194" mass="21601">MTSLSQRAKLIVGLTIAAVMIALGLEILLSVNPYRAFGHTQTGHIVGWIGFGMILLACGYPLKRWLYPNHVWSKTWFQIHQVTGIGGPLLIFVHSGAHFHALVPVLALIMMVLVVLSGIAGQALHHLASQTLYEQRHELARQGVSKDIIEAKLYELARDEKALRWWRCIHVPLTWTFFALALLHIVGALYLGGL</sequence>
<comment type="caution">
    <text evidence="2">The sequence shown here is derived from an EMBL/GenBank/DDBJ whole genome shotgun (WGS) entry which is preliminary data.</text>
</comment>
<keyword evidence="3" id="KW-1185">Reference proteome</keyword>
<proteinExistence type="predicted"/>
<keyword evidence="1" id="KW-1133">Transmembrane helix</keyword>
<gene>
    <name evidence="2" type="ORF">PPG34_08480</name>
</gene>
<evidence type="ECO:0000313" key="2">
    <source>
        <dbReference type="EMBL" id="MDT7042386.1"/>
    </source>
</evidence>
<reference evidence="2 3" key="1">
    <citation type="journal article" date="2023" name="ISME J.">
        <title>Cultivation and genomic characterization of novel and ubiquitous marine nitrite-oxidizing bacteria from the Nitrospirales.</title>
        <authorList>
            <person name="Mueller A.J."/>
            <person name="Daebeler A."/>
            <person name="Herbold C.W."/>
            <person name="Kirkegaard R.H."/>
            <person name="Daims H."/>
        </authorList>
    </citation>
    <scope>NUCLEOTIDE SEQUENCE [LARGE SCALE GENOMIC DNA]</scope>
    <source>
        <strain evidence="2 3">EB</strain>
    </source>
</reference>
<accession>A0ABU3K7L7</accession>
<evidence type="ECO:0000256" key="1">
    <source>
        <dbReference type="SAM" id="Phobius"/>
    </source>
</evidence>
<feature type="transmembrane region" description="Helical" evidence="1">
    <location>
        <begin position="99"/>
        <end position="120"/>
    </location>
</feature>
<keyword evidence="1" id="KW-0812">Transmembrane</keyword>
<evidence type="ECO:0008006" key="4">
    <source>
        <dbReference type="Google" id="ProtNLM"/>
    </source>
</evidence>
<organism evidence="2 3">
    <name type="scientific">Candidatus Nitronereus thalassa</name>
    <dbReference type="NCBI Taxonomy" id="3020898"/>
    <lineage>
        <taxon>Bacteria</taxon>
        <taxon>Pseudomonadati</taxon>
        <taxon>Nitrospirota</taxon>
        <taxon>Nitrospiria</taxon>
        <taxon>Nitrospirales</taxon>
        <taxon>Nitrospiraceae</taxon>
        <taxon>Candidatus Nitronereus</taxon>
    </lineage>
</organism>
<dbReference type="RefSeq" id="WP_313832783.1">
    <property type="nucleotide sequence ID" value="NZ_JAQOUE010000001.1"/>
</dbReference>
<dbReference type="Proteomes" id="UP001250932">
    <property type="component" value="Unassembled WGS sequence"/>
</dbReference>
<feature type="transmembrane region" description="Helical" evidence="1">
    <location>
        <begin position="168"/>
        <end position="191"/>
    </location>
</feature>
<feature type="transmembrane region" description="Helical" evidence="1">
    <location>
        <begin position="12"/>
        <end position="31"/>
    </location>
</feature>
<evidence type="ECO:0000313" key="3">
    <source>
        <dbReference type="Proteomes" id="UP001250932"/>
    </source>
</evidence>
<name>A0ABU3K7L7_9BACT</name>
<protein>
    <recommendedName>
        <fullName evidence="4">Cytochrome b561 bacterial/Ni-hydrogenase domain-containing protein</fullName>
    </recommendedName>
</protein>
<keyword evidence="1" id="KW-0472">Membrane</keyword>
<feature type="transmembrane region" description="Helical" evidence="1">
    <location>
        <begin position="43"/>
        <end position="63"/>
    </location>
</feature>